<dbReference type="GO" id="GO:0005886">
    <property type="term" value="C:plasma membrane"/>
    <property type="evidence" value="ECO:0007669"/>
    <property type="project" value="UniProtKB-SubCell"/>
</dbReference>
<gene>
    <name evidence="10" type="primary">dsbD</name>
    <name evidence="10" type="ORF">EYS42_09045</name>
</gene>
<accession>A0A4Q9GYR6</accession>
<comment type="caution">
    <text evidence="10">The sequence shown here is derived from an EMBL/GenBank/DDBJ whole genome shotgun (WGS) entry which is preliminary data.</text>
</comment>
<comment type="subcellular location">
    <subcellularLocation>
        <location evidence="1">Cell membrane</location>
        <topology evidence="1">Multi-pass membrane protein</topology>
    </subcellularLocation>
</comment>
<dbReference type="GO" id="GO:0017004">
    <property type="term" value="P:cytochrome complex assembly"/>
    <property type="evidence" value="ECO:0007669"/>
    <property type="project" value="UniProtKB-KW"/>
</dbReference>
<feature type="transmembrane region" description="Helical" evidence="8">
    <location>
        <begin position="288"/>
        <end position="308"/>
    </location>
</feature>
<reference evidence="10 11" key="1">
    <citation type="submission" date="2019-02" db="EMBL/GenBank/DDBJ databases">
        <title>Aquabacterium sp. strain KMB7.</title>
        <authorList>
            <person name="Chen W.-M."/>
        </authorList>
    </citation>
    <scope>NUCLEOTIDE SEQUENCE [LARGE SCALE GENOMIC DNA]</scope>
    <source>
        <strain evidence="10 11">KMB7</strain>
    </source>
</reference>
<proteinExistence type="predicted"/>
<dbReference type="NCBIfam" id="NF001419">
    <property type="entry name" value="PRK00293.1"/>
    <property type="match status" value="1"/>
</dbReference>
<evidence type="ECO:0000256" key="8">
    <source>
        <dbReference type="SAM" id="Phobius"/>
    </source>
</evidence>
<dbReference type="Gene3D" id="2.60.40.1250">
    <property type="entry name" value="Thiol:disulfide interchange protein DsbD, N-terminal domain"/>
    <property type="match status" value="1"/>
</dbReference>
<evidence type="ECO:0000256" key="2">
    <source>
        <dbReference type="ARBA" id="ARBA00022475"/>
    </source>
</evidence>
<dbReference type="EC" id="1.8.1.8" evidence="10"/>
<feature type="domain" description="Thioredoxin" evidence="9">
    <location>
        <begin position="432"/>
        <end position="566"/>
    </location>
</feature>
<protein>
    <submittedName>
        <fullName evidence="10">Protein-disulfide reductase DsbD</fullName>
        <ecNumber evidence="10">1.8.1.8</ecNumber>
    </submittedName>
</protein>
<dbReference type="RefSeq" id="WP_130967829.1">
    <property type="nucleotide sequence ID" value="NZ_SIXI01000003.1"/>
</dbReference>
<dbReference type="PANTHER" id="PTHR32234:SF0">
    <property type="entry name" value="THIOL:DISULFIDE INTERCHANGE PROTEIN DSBD"/>
    <property type="match status" value="1"/>
</dbReference>
<feature type="transmembrane region" description="Helical" evidence="8">
    <location>
        <begin position="335"/>
        <end position="361"/>
    </location>
</feature>
<dbReference type="SUPFAM" id="SSF74863">
    <property type="entry name" value="Thiol:disulfide interchange protein DsbD, N-terminal domain (DsbD-alpha)"/>
    <property type="match status" value="1"/>
</dbReference>
<dbReference type="InterPro" id="IPR017937">
    <property type="entry name" value="Thioredoxin_CS"/>
</dbReference>
<dbReference type="InterPro" id="IPR036929">
    <property type="entry name" value="DsbDN_sf"/>
</dbReference>
<organism evidence="10 11">
    <name type="scientific">Aquabacterium lacunae</name>
    <dbReference type="NCBI Taxonomy" id="2528630"/>
    <lineage>
        <taxon>Bacteria</taxon>
        <taxon>Pseudomonadati</taxon>
        <taxon>Pseudomonadota</taxon>
        <taxon>Betaproteobacteria</taxon>
        <taxon>Burkholderiales</taxon>
        <taxon>Aquabacterium</taxon>
    </lineage>
</organism>
<evidence type="ECO:0000256" key="7">
    <source>
        <dbReference type="ARBA" id="ARBA00023284"/>
    </source>
</evidence>
<dbReference type="Pfam" id="PF11412">
    <property type="entry name" value="DsbD_N"/>
    <property type="match status" value="1"/>
</dbReference>
<evidence type="ECO:0000259" key="9">
    <source>
        <dbReference type="PROSITE" id="PS51352"/>
    </source>
</evidence>
<dbReference type="PANTHER" id="PTHR32234">
    <property type="entry name" value="THIOL:DISULFIDE INTERCHANGE PROTEIN DSBD"/>
    <property type="match status" value="1"/>
</dbReference>
<feature type="transmembrane region" description="Helical" evidence="8">
    <location>
        <begin position="402"/>
        <end position="422"/>
    </location>
</feature>
<evidence type="ECO:0000256" key="3">
    <source>
        <dbReference type="ARBA" id="ARBA00022692"/>
    </source>
</evidence>
<evidence type="ECO:0000256" key="6">
    <source>
        <dbReference type="ARBA" id="ARBA00023136"/>
    </source>
</evidence>
<dbReference type="EMBL" id="SIXI01000003">
    <property type="protein sequence ID" value="TBO31375.1"/>
    <property type="molecule type" value="Genomic_DNA"/>
</dbReference>
<sequence>MTLQRPLSAWWLLASLWLTLLVTLGLPQRAQAQTFLPPEQAFRLTALAGADGELVLEFLPAKGVYLYKERMGVEPRPASVQGTLSLPDGERKYDETFAKEMEIYHGPVTARWRPQQAPTTLWVAVNYQGCADAGLCYPPQKKHYKITVEQGTRVVAVADASATDGPAGEALASGPAGEGGGMAAPAAPIPATASDDDAIGLALASGSLWRIVGAFLLAGVLLSLTPCVLPMVPILSSIIIGHGQQVGRGKGFALALAYSQGMALVYTGLGVAAGLLGQGLAAYLQHPAVLMGFAALMVLLSLSMFGLYELRLPAAVQTWLGEGTNRLPGGQFISVFAMGAVSALVVSPCVSAPLAGALLYISQTGDVVLGGTALYAMAWGMSVPLLLVGLSAGQLLPRTGPWMTAVKGVFGVLMLGMALWIARPAWPYVKTQWLGMDTPVVAHQSALPFQKVRTVAELDAALAQARQAGQPVMLDFYADWCVACLEMEQRTFTDPGVQAALQPALMLQADVTANTADDQALLKRFGLFGPPGIVFYNAQGQEVEAARVIGFQAPAKFMQALKKAGL</sequence>
<evidence type="ECO:0000313" key="10">
    <source>
        <dbReference type="EMBL" id="TBO31375.1"/>
    </source>
</evidence>
<keyword evidence="5 8" id="KW-1133">Transmembrane helix</keyword>
<dbReference type="GO" id="GO:0045454">
    <property type="term" value="P:cell redox homeostasis"/>
    <property type="evidence" value="ECO:0007669"/>
    <property type="project" value="TreeGrafter"/>
</dbReference>
<dbReference type="CDD" id="cd02953">
    <property type="entry name" value="DsbDgamma"/>
    <property type="match status" value="1"/>
</dbReference>
<dbReference type="InterPro" id="IPR028250">
    <property type="entry name" value="DsbDN"/>
</dbReference>
<evidence type="ECO:0000313" key="11">
    <source>
        <dbReference type="Proteomes" id="UP000292120"/>
    </source>
</evidence>
<keyword evidence="6 8" id="KW-0472">Membrane</keyword>
<feature type="transmembrane region" description="Helical" evidence="8">
    <location>
        <begin position="367"/>
        <end position="390"/>
    </location>
</feature>
<evidence type="ECO:0000256" key="1">
    <source>
        <dbReference type="ARBA" id="ARBA00004651"/>
    </source>
</evidence>
<keyword evidence="7" id="KW-0676">Redox-active center</keyword>
<dbReference type="PROSITE" id="PS51352">
    <property type="entry name" value="THIOREDOXIN_2"/>
    <property type="match status" value="1"/>
</dbReference>
<dbReference type="Pfam" id="PF02683">
    <property type="entry name" value="DsbD_TM"/>
    <property type="match status" value="1"/>
</dbReference>
<evidence type="ECO:0000256" key="5">
    <source>
        <dbReference type="ARBA" id="ARBA00022989"/>
    </source>
</evidence>
<dbReference type="Gene3D" id="3.40.30.10">
    <property type="entry name" value="Glutaredoxin"/>
    <property type="match status" value="1"/>
</dbReference>
<dbReference type="InterPro" id="IPR036249">
    <property type="entry name" value="Thioredoxin-like_sf"/>
</dbReference>
<evidence type="ECO:0000256" key="4">
    <source>
        <dbReference type="ARBA" id="ARBA00022748"/>
    </source>
</evidence>
<name>A0A4Q9GYR6_9BURK</name>
<feature type="transmembrane region" description="Helical" evidence="8">
    <location>
        <begin position="252"/>
        <end position="276"/>
    </location>
</feature>
<keyword evidence="10" id="KW-0560">Oxidoreductase</keyword>
<dbReference type="InterPro" id="IPR035671">
    <property type="entry name" value="DsbD_gamma"/>
</dbReference>
<dbReference type="AlphaFoldDB" id="A0A4Q9GYR6"/>
<dbReference type="GO" id="GO:0047134">
    <property type="term" value="F:protein-disulfide reductase [NAD(P)H] activity"/>
    <property type="evidence" value="ECO:0007669"/>
    <property type="project" value="UniProtKB-EC"/>
</dbReference>
<dbReference type="Pfam" id="PF13899">
    <property type="entry name" value="Thioredoxin_7"/>
    <property type="match status" value="1"/>
</dbReference>
<feature type="transmembrane region" description="Helical" evidence="8">
    <location>
        <begin position="211"/>
        <end position="240"/>
    </location>
</feature>
<dbReference type="Proteomes" id="UP000292120">
    <property type="component" value="Unassembled WGS sequence"/>
</dbReference>
<keyword evidence="4" id="KW-0201">Cytochrome c-type biogenesis</keyword>
<dbReference type="InterPro" id="IPR003834">
    <property type="entry name" value="Cyt_c_assmbl_TM_dom"/>
</dbReference>
<dbReference type="OrthoDB" id="9811036at2"/>
<keyword evidence="11" id="KW-1185">Reference proteome</keyword>
<dbReference type="InterPro" id="IPR013766">
    <property type="entry name" value="Thioredoxin_domain"/>
</dbReference>
<keyword evidence="3 8" id="KW-0812">Transmembrane</keyword>
<keyword evidence="2" id="KW-1003">Cell membrane</keyword>
<dbReference type="SUPFAM" id="SSF52833">
    <property type="entry name" value="Thioredoxin-like"/>
    <property type="match status" value="1"/>
</dbReference>
<dbReference type="PROSITE" id="PS00194">
    <property type="entry name" value="THIOREDOXIN_1"/>
    <property type="match status" value="1"/>
</dbReference>